<dbReference type="GO" id="GO:0005814">
    <property type="term" value="C:centriole"/>
    <property type="evidence" value="ECO:0007669"/>
    <property type="project" value="UniProtKB-SubCell"/>
</dbReference>
<comment type="subcellular location">
    <subcellularLocation>
        <location evidence="2">Cell projection</location>
        <location evidence="2">Cilium</location>
    </subcellularLocation>
    <subcellularLocation>
        <location evidence="1">Cytoplasm</location>
        <location evidence="1">Cytoskeleton</location>
        <location evidence="1">Microtubule organizing center</location>
        <location evidence="1">Centrosome</location>
        <location evidence="1">Centriole</location>
    </subcellularLocation>
    <subcellularLocation>
        <location evidence="3">Cytoplasm</location>
        <location evidence="3">Cytoskeleton</location>
        <location evidence="3">Spindle pole</location>
    </subcellularLocation>
</comment>
<proteinExistence type="predicted"/>
<dbReference type="Pfam" id="PF21038">
    <property type="entry name" value="CEP104_N"/>
    <property type="match status" value="1"/>
</dbReference>
<dbReference type="FunFam" id="1.25.10.10:FF:000200">
    <property type="entry name" value="Centrosomal protein of 104 kDa"/>
    <property type="match status" value="1"/>
</dbReference>
<sequence length="767" mass="86287">MPKKTEFTAVTSSSHEDNFSAKELMVHAPTVSGWRSSRLCSYPQHLTLQLAERCRIRKLQLLAHQYMIPAKVEFHVGDSLPEASPPGFPGQFHRLGYVSLSDNEKTGFKARELKSVHVDAVGTYLRITLHRNHANRYNRYNQVICWGISPRSETKLLGKCLSISQFDDLAFDMYQDPEVAHIIRLLDQKKQAVVRQENFEEAKKLKQAIADLQKVGERLARYDVEKKCAIEKENYDLAKTKKELMDEYRKSVYQQLEVHNLLDMTMVSLKQLIMLQLHSRHHIQTPSAGNSPKSDVLRSPRGPDLSGEPEPLTEKALREAGLPIEAFGESLVAGAYSKTWCYREDALLAVHSKLLEVSSTTPKDELRNTIRAAVFLVKKALLDKVSSVFHASLKLLRLMLSQLIPSLGLGRVEVTHCLEQTLPNLLARTGDSPNRLRAAAITLIQEIAIMKDVRASQVIPSELVKPFKSNFPPRLAQSRAELLEKLLVELGTDNSGFTLENVITFCTAALEHSAKGVRELAASIILSLYEQHRGAVLSYLPPNDASTQKNFLYKTLFDGFGKIDGKTAEPQQPGQKEKKEIHFLQKQLAALKGITVGGAVISLHLHQLSQHLIISVYDLHMCIFCGKKDESFTEDGLDLHYWKQCLMLQRCDECRQVVEIASLTEHLLRECENRSRFSQCPRCSEAVPTEELTGHVQGSNCNRKVPGEGINSTVPLLSLLQAWKTHLMGREGCKQNSRRTAVSQRTQPAQGEAFICLLPAWCRVQEV</sequence>
<evidence type="ECO:0000313" key="14">
    <source>
        <dbReference type="Ensembl" id="ENSXCOP00000015032.1"/>
    </source>
</evidence>
<dbReference type="AlphaFoldDB" id="A0A3B5LV65"/>
<evidence type="ECO:0000256" key="5">
    <source>
        <dbReference type="ARBA" id="ARBA00022737"/>
    </source>
</evidence>
<dbReference type="SUPFAM" id="SSF48371">
    <property type="entry name" value="ARM repeat"/>
    <property type="match status" value="1"/>
</dbReference>
<dbReference type="InterPro" id="IPR011989">
    <property type="entry name" value="ARM-like"/>
</dbReference>
<dbReference type="PANTHER" id="PTHR13371:SF0">
    <property type="entry name" value="CENTROSOMAL PROTEIN OF 104 KDA"/>
    <property type="match status" value="1"/>
</dbReference>
<evidence type="ECO:0000313" key="15">
    <source>
        <dbReference type="Proteomes" id="UP000261380"/>
    </source>
</evidence>
<protein>
    <recommendedName>
        <fullName evidence="11">Centrosomal protein of 104 kDa</fullName>
    </recommendedName>
</protein>
<dbReference type="SMART" id="SM01349">
    <property type="entry name" value="TOG"/>
    <property type="match status" value="1"/>
</dbReference>
<evidence type="ECO:0000256" key="7">
    <source>
        <dbReference type="ARBA" id="ARBA00023212"/>
    </source>
</evidence>
<dbReference type="InterPro" id="IPR048739">
    <property type="entry name" value="CEP104_N"/>
</dbReference>
<evidence type="ECO:0000256" key="10">
    <source>
        <dbReference type="ARBA" id="ARBA00065345"/>
    </source>
</evidence>
<keyword evidence="7" id="KW-0206">Cytoskeleton</keyword>
<evidence type="ECO:0000256" key="6">
    <source>
        <dbReference type="ARBA" id="ARBA00023054"/>
    </source>
</evidence>
<evidence type="ECO:0000256" key="2">
    <source>
        <dbReference type="ARBA" id="ARBA00004138"/>
    </source>
</evidence>
<evidence type="ECO:0000259" key="13">
    <source>
        <dbReference type="SMART" id="SM01349"/>
    </source>
</evidence>
<keyword evidence="15" id="KW-1185">Reference proteome</keyword>
<keyword evidence="5" id="KW-0677">Repeat</keyword>
<dbReference type="Pfam" id="PF21040">
    <property type="entry name" value="CEP104-like_TOG"/>
    <property type="match status" value="1"/>
</dbReference>
<dbReference type="Ensembl" id="ENSXCOT00000015221.1">
    <property type="protein sequence ID" value="ENSXCOP00000015032.1"/>
    <property type="gene ID" value="ENSXCOG00000011391.1"/>
</dbReference>
<reference evidence="14" key="1">
    <citation type="submission" date="2025-08" db="UniProtKB">
        <authorList>
            <consortium name="Ensembl"/>
        </authorList>
    </citation>
    <scope>IDENTIFICATION</scope>
</reference>
<evidence type="ECO:0000256" key="4">
    <source>
        <dbReference type="ARBA" id="ARBA00022490"/>
    </source>
</evidence>
<reference evidence="14" key="2">
    <citation type="submission" date="2025-09" db="UniProtKB">
        <authorList>
            <consortium name="Ensembl"/>
        </authorList>
    </citation>
    <scope>IDENTIFICATION</scope>
</reference>
<dbReference type="InterPro" id="IPR016024">
    <property type="entry name" value="ARM-type_fold"/>
</dbReference>
<comment type="subunit">
    <text evidence="10">Interacts with CCP110 and CEP97. Interacts with ARMC9, TOGARAM1, CCDC66 and CSPP1.</text>
</comment>
<evidence type="ECO:0000256" key="8">
    <source>
        <dbReference type="ARBA" id="ARBA00023273"/>
    </source>
</evidence>
<organism evidence="14 15">
    <name type="scientific">Xiphophorus couchianus</name>
    <name type="common">Monterrey platyfish</name>
    <dbReference type="NCBI Taxonomy" id="32473"/>
    <lineage>
        <taxon>Eukaryota</taxon>
        <taxon>Metazoa</taxon>
        <taxon>Chordata</taxon>
        <taxon>Craniata</taxon>
        <taxon>Vertebrata</taxon>
        <taxon>Euteleostomi</taxon>
        <taxon>Actinopterygii</taxon>
        <taxon>Neopterygii</taxon>
        <taxon>Teleostei</taxon>
        <taxon>Neoteleostei</taxon>
        <taxon>Acanthomorphata</taxon>
        <taxon>Ovalentaria</taxon>
        <taxon>Atherinomorphae</taxon>
        <taxon>Cyprinodontiformes</taxon>
        <taxon>Poeciliidae</taxon>
        <taxon>Poeciliinae</taxon>
        <taxon>Xiphophorus</taxon>
    </lineage>
</organism>
<dbReference type="InterPro" id="IPR048738">
    <property type="entry name" value="CEP104_Znf"/>
</dbReference>
<keyword evidence="8" id="KW-0966">Cell projection</keyword>
<dbReference type="Gene3D" id="1.25.10.10">
    <property type="entry name" value="Leucine-rich Repeat Variant"/>
    <property type="match status" value="1"/>
</dbReference>
<comment type="function">
    <text evidence="9">Required for ciliogenesis and for structural integrity at the ciliary tip.</text>
</comment>
<dbReference type="Proteomes" id="UP000261380">
    <property type="component" value="Unplaced"/>
</dbReference>
<feature type="compositionally biased region" description="Polar residues" evidence="12">
    <location>
        <begin position="284"/>
        <end position="293"/>
    </location>
</feature>
<dbReference type="InterPro" id="IPR052607">
    <property type="entry name" value="CEP104-like"/>
</dbReference>
<dbReference type="PANTHER" id="PTHR13371">
    <property type="entry name" value="GLYCINE-, GLUTAMATE-, THIENYLCYCLOHEXYLPIPERIDINE-BINDING PROTEIN"/>
    <property type="match status" value="1"/>
</dbReference>
<dbReference type="GeneTree" id="ENSGT00390000013405"/>
<feature type="domain" description="TOG" evidence="13">
    <location>
        <begin position="316"/>
        <end position="569"/>
    </location>
</feature>
<evidence type="ECO:0000256" key="1">
    <source>
        <dbReference type="ARBA" id="ARBA00004114"/>
    </source>
</evidence>
<evidence type="ECO:0000256" key="9">
    <source>
        <dbReference type="ARBA" id="ARBA00059645"/>
    </source>
</evidence>
<evidence type="ECO:0000256" key="3">
    <source>
        <dbReference type="ARBA" id="ARBA00004647"/>
    </source>
</evidence>
<dbReference type="SUPFAM" id="SSF49785">
    <property type="entry name" value="Galactose-binding domain-like"/>
    <property type="match status" value="1"/>
</dbReference>
<dbReference type="InterPro" id="IPR034085">
    <property type="entry name" value="TOG"/>
</dbReference>
<accession>A0A3B5LV65</accession>
<keyword evidence="6" id="KW-0175">Coiled coil</keyword>
<dbReference type="Pfam" id="PF21039">
    <property type="entry name" value="CEP104_ZnF"/>
    <property type="match status" value="1"/>
</dbReference>
<evidence type="ECO:0000256" key="11">
    <source>
        <dbReference type="ARBA" id="ARBA00068547"/>
    </source>
</evidence>
<feature type="region of interest" description="Disordered" evidence="12">
    <location>
        <begin position="283"/>
        <end position="311"/>
    </location>
</feature>
<keyword evidence="4" id="KW-0963">Cytoplasm</keyword>
<name>A0A3B5LV65_9TELE</name>
<evidence type="ECO:0000256" key="12">
    <source>
        <dbReference type="SAM" id="MobiDB-lite"/>
    </source>
</evidence>
<dbReference type="InterPro" id="IPR008979">
    <property type="entry name" value="Galactose-bd-like_sf"/>
</dbReference>
<dbReference type="GO" id="GO:0005929">
    <property type="term" value="C:cilium"/>
    <property type="evidence" value="ECO:0007669"/>
    <property type="project" value="UniProtKB-SubCell"/>
</dbReference>
<dbReference type="GO" id="GO:0000922">
    <property type="term" value="C:spindle pole"/>
    <property type="evidence" value="ECO:0007669"/>
    <property type="project" value="UniProtKB-SubCell"/>
</dbReference>